<dbReference type="InterPro" id="IPR050904">
    <property type="entry name" value="Adhesion/Biosynth-related"/>
</dbReference>
<dbReference type="SUPFAM" id="SSF82153">
    <property type="entry name" value="FAS1 domain"/>
    <property type="match status" value="1"/>
</dbReference>
<dbReference type="Pfam" id="PF02469">
    <property type="entry name" value="Fasciclin"/>
    <property type="match status" value="1"/>
</dbReference>
<reference evidence="2" key="1">
    <citation type="submission" date="2022-07" db="EMBL/GenBank/DDBJ databases">
        <title>Sphingomonas sp. nov., a novel bacterium isolated from the north slope of the Mount Everest.</title>
        <authorList>
            <person name="Cui X."/>
            <person name="Liu Y."/>
        </authorList>
    </citation>
    <scope>NUCLEOTIDE SEQUENCE</scope>
    <source>
        <strain evidence="2">S5-59</strain>
    </source>
</reference>
<sequence>MAAPAATATAPNPKVGGAEMLATKTIVENASAAPSLSTLVTAVKAADLAETLSGAGPFTVFAPENDAFTRLAPGTLDTLMKPENKAVLAKVLTYHVVPGKVSLAQLQEQMKAGGGTATLTTVEGSPLTVTTEGAAIVLTDVSGNKSYVAIPDVNQSNGVVHIVNGVVVPKLG</sequence>
<dbReference type="InterPro" id="IPR036378">
    <property type="entry name" value="FAS1_dom_sf"/>
</dbReference>
<name>A0ABY5LE90_9SPHN</name>
<protein>
    <submittedName>
        <fullName evidence="2">Fasciclin domain-containing protein</fullName>
    </submittedName>
</protein>
<keyword evidence="3" id="KW-1185">Reference proteome</keyword>
<evidence type="ECO:0000259" key="1">
    <source>
        <dbReference type="PROSITE" id="PS50213"/>
    </source>
</evidence>
<dbReference type="PANTHER" id="PTHR10900:SF77">
    <property type="entry name" value="FI19380P1"/>
    <property type="match status" value="1"/>
</dbReference>
<proteinExistence type="predicted"/>
<organism evidence="2 3">
    <name type="scientific">Sphingomonas qomolangmaensis</name>
    <dbReference type="NCBI Taxonomy" id="2918765"/>
    <lineage>
        <taxon>Bacteria</taxon>
        <taxon>Pseudomonadati</taxon>
        <taxon>Pseudomonadota</taxon>
        <taxon>Alphaproteobacteria</taxon>
        <taxon>Sphingomonadales</taxon>
        <taxon>Sphingomonadaceae</taxon>
        <taxon>Sphingomonas</taxon>
    </lineage>
</organism>
<feature type="domain" description="FAS1" evidence="1">
    <location>
        <begin position="23"/>
        <end position="167"/>
    </location>
</feature>
<dbReference type="Proteomes" id="UP001058533">
    <property type="component" value="Chromosome"/>
</dbReference>
<dbReference type="Gene3D" id="2.30.180.10">
    <property type="entry name" value="FAS1 domain"/>
    <property type="match status" value="1"/>
</dbReference>
<dbReference type="PANTHER" id="PTHR10900">
    <property type="entry name" value="PERIOSTIN-RELATED"/>
    <property type="match status" value="1"/>
</dbReference>
<dbReference type="SMART" id="SM00554">
    <property type="entry name" value="FAS1"/>
    <property type="match status" value="1"/>
</dbReference>
<dbReference type="InterPro" id="IPR000782">
    <property type="entry name" value="FAS1_domain"/>
</dbReference>
<evidence type="ECO:0000313" key="3">
    <source>
        <dbReference type="Proteomes" id="UP001058533"/>
    </source>
</evidence>
<dbReference type="PROSITE" id="PS50213">
    <property type="entry name" value="FAS1"/>
    <property type="match status" value="1"/>
</dbReference>
<gene>
    <name evidence="2" type="ORF">NMP03_06920</name>
</gene>
<evidence type="ECO:0000313" key="2">
    <source>
        <dbReference type="EMBL" id="UUL84212.1"/>
    </source>
</evidence>
<dbReference type="EMBL" id="CP101740">
    <property type="protein sequence ID" value="UUL84212.1"/>
    <property type="molecule type" value="Genomic_DNA"/>
</dbReference>
<accession>A0ABY5LE90</accession>